<protein>
    <recommendedName>
        <fullName evidence="3">Type VI secretion system tube protein Hcp</fullName>
    </recommendedName>
</protein>
<evidence type="ECO:0000313" key="1">
    <source>
        <dbReference type="EMBL" id="GHB50212.1"/>
    </source>
</evidence>
<sequence>MSSFYMRIDGITEFKGMATVKEIGGKKGFFPIGGLGFGFGRSIHVAVGASEDAESGVPSLSDIAISRPNDAASAILETLFFSPSNKGKKFEIVTTKTSNDGKGLQPTMVITLEEARVSSYSYANEATDITLAYTTISIVHYFETEAGEIVKTDAVTFDLKVAELTSGNSDAQK</sequence>
<accession>A0ABQ3EQ40</accession>
<organism evidence="1 2">
    <name type="scientific">Pseudovibrio japonicus</name>
    <dbReference type="NCBI Taxonomy" id="366534"/>
    <lineage>
        <taxon>Bacteria</taxon>
        <taxon>Pseudomonadati</taxon>
        <taxon>Pseudomonadota</taxon>
        <taxon>Alphaproteobacteria</taxon>
        <taxon>Hyphomicrobiales</taxon>
        <taxon>Stappiaceae</taxon>
        <taxon>Pseudovibrio</taxon>
    </lineage>
</organism>
<dbReference type="EMBL" id="BMXE01000013">
    <property type="protein sequence ID" value="GHB50212.1"/>
    <property type="molecule type" value="Genomic_DNA"/>
</dbReference>
<dbReference type="RefSeq" id="WP_189438991.1">
    <property type="nucleotide sequence ID" value="NZ_BMXE01000013.1"/>
</dbReference>
<gene>
    <name evidence="1" type="ORF">GCM10007094_44360</name>
</gene>
<dbReference type="InterPro" id="IPR008514">
    <property type="entry name" value="T6SS_Hcp"/>
</dbReference>
<comment type="caution">
    <text evidence="1">The sequence shown here is derived from an EMBL/GenBank/DDBJ whole genome shotgun (WGS) entry which is preliminary data.</text>
</comment>
<name>A0ABQ3EQ40_9HYPH</name>
<dbReference type="InterPro" id="IPR036624">
    <property type="entry name" value="Hcp1-lik_sf"/>
</dbReference>
<reference evidence="2" key="1">
    <citation type="journal article" date="2019" name="Int. J. Syst. Evol. Microbiol.">
        <title>The Global Catalogue of Microorganisms (GCM) 10K type strain sequencing project: providing services to taxonomists for standard genome sequencing and annotation.</title>
        <authorList>
            <consortium name="The Broad Institute Genomics Platform"/>
            <consortium name="The Broad Institute Genome Sequencing Center for Infectious Disease"/>
            <person name="Wu L."/>
            <person name="Ma J."/>
        </authorList>
    </citation>
    <scope>NUCLEOTIDE SEQUENCE [LARGE SCALE GENOMIC DNA]</scope>
    <source>
        <strain evidence="2">KCTC 12861</strain>
    </source>
</reference>
<dbReference type="Proteomes" id="UP000637980">
    <property type="component" value="Unassembled WGS sequence"/>
</dbReference>
<proteinExistence type="predicted"/>
<dbReference type="Gene3D" id="2.30.110.20">
    <property type="entry name" value="Hcp1-like"/>
    <property type="match status" value="1"/>
</dbReference>
<evidence type="ECO:0008006" key="3">
    <source>
        <dbReference type="Google" id="ProtNLM"/>
    </source>
</evidence>
<evidence type="ECO:0000313" key="2">
    <source>
        <dbReference type="Proteomes" id="UP000637980"/>
    </source>
</evidence>
<dbReference type="SUPFAM" id="SSF141452">
    <property type="entry name" value="Hcp1-like"/>
    <property type="match status" value="1"/>
</dbReference>
<dbReference type="Pfam" id="PF05638">
    <property type="entry name" value="T6SS_HCP"/>
    <property type="match status" value="1"/>
</dbReference>
<keyword evidence="2" id="KW-1185">Reference proteome</keyword>